<evidence type="ECO:0000313" key="1">
    <source>
        <dbReference type="EMBL" id="PTX43432.1"/>
    </source>
</evidence>
<sequence>MEKINYSIKEAKEFSEEERNRFKEIVLSKGEVSEESFDGLMNKNPILLFYPNTKEIEAIGALKIPHDSYKNKVFKKSGTTLDPDDYKYELGWIVSLVEKKGNGALITKILHDHTSRIYSTVRKENIGMNKIINRTGFQKVGEAYKSTRGNYYNFLYIK</sequence>
<proteinExistence type="predicted"/>
<gene>
    <name evidence="1" type="ORF">C8P64_1959</name>
</gene>
<name>A0A2T6AI12_9FLAO</name>
<keyword evidence="2" id="KW-1185">Reference proteome</keyword>
<comment type="caution">
    <text evidence="1">The sequence shown here is derived from an EMBL/GenBank/DDBJ whole genome shotgun (WGS) entry which is preliminary data.</text>
</comment>
<dbReference type="EMBL" id="QBKQ01000002">
    <property type="protein sequence ID" value="PTX43432.1"/>
    <property type="molecule type" value="Genomic_DNA"/>
</dbReference>
<evidence type="ECO:0000313" key="2">
    <source>
        <dbReference type="Proteomes" id="UP000244174"/>
    </source>
</evidence>
<dbReference type="RefSeq" id="WP_108171859.1">
    <property type="nucleotide sequence ID" value="NZ_QBKQ01000002.1"/>
</dbReference>
<organism evidence="1 2">
    <name type="scientific">Christiangramia gaetbulicola</name>
    <dbReference type="NCBI Taxonomy" id="703340"/>
    <lineage>
        <taxon>Bacteria</taxon>
        <taxon>Pseudomonadati</taxon>
        <taxon>Bacteroidota</taxon>
        <taxon>Flavobacteriia</taxon>
        <taxon>Flavobacteriales</taxon>
        <taxon>Flavobacteriaceae</taxon>
        <taxon>Christiangramia</taxon>
    </lineage>
</organism>
<evidence type="ECO:0008006" key="3">
    <source>
        <dbReference type="Google" id="ProtNLM"/>
    </source>
</evidence>
<accession>A0A2T6AI12</accession>
<protein>
    <recommendedName>
        <fullName evidence="3">N-acetyltransferase domain-containing protein</fullName>
    </recommendedName>
</protein>
<dbReference type="Proteomes" id="UP000244174">
    <property type="component" value="Unassembled WGS sequence"/>
</dbReference>
<dbReference type="OrthoDB" id="1454288at2"/>
<dbReference type="AlphaFoldDB" id="A0A2T6AI12"/>
<reference evidence="1 2" key="1">
    <citation type="submission" date="2018-04" db="EMBL/GenBank/DDBJ databases">
        <title>Genomic Encyclopedia of Archaeal and Bacterial Type Strains, Phase II (KMG-II): from individual species to whole genera.</title>
        <authorList>
            <person name="Goeker M."/>
        </authorList>
    </citation>
    <scope>NUCLEOTIDE SEQUENCE [LARGE SCALE GENOMIC DNA]</scope>
    <source>
        <strain evidence="1 2">DSM 23082</strain>
    </source>
</reference>